<feature type="domain" description="LITAF" evidence="1">
    <location>
        <begin position="129"/>
        <end position="193"/>
    </location>
</feature>
<dbReference type="SMART" id="SM00714">
    <property type="entry name" value="LITAF"/>
    <property type="match status" value="1"/>
</dbReference>
<dbReference type="Pfam" id="PF10601">
    <property type="entry name" value="zf-LITAF-like"/>
    <property type="match status" value="1"/>
</dbReference>
<evidence type="ECO:0000313" key="3">
    <source>
        <dbReference type="RefSeq" id="XP_017024450.1"/>
    </source>
</evidence>
<gene>
    <name evidence="3" type="primary">LOC108076219</name>
</gene>
<dbReference type="AlphaFoldDB" id="A0A6P4I8K4"/>
<dbReference type="GeneID" id="108076219"/>
<dbReference type="InterPro" id="IPR006629">
    <property type="entry name" value="LITAF"/>
</dbReference>
<reference evidence="3" key="2">
    <citation type="submission" date="2025-08" db="UniProtKB">
        <authorList>
            <consortium name="RefSeq"/>
        </authorList>
    </citation>
    <scope>IDENTIFICATION</scope>
    <source>
        <strain evidence="3">14028-0561.14</strain>
        <tissue evidence="3">Whole fly</tissue>
    </source>
</reference>
<keyword evidence="2" id="KW-1185">Reference proteome</keyword>
<dbReference type="RefSeq" id="XP_017024450.1">
    <property type="nucleotide sequence ID" value="XM_017168961.3"/>
</dbReference>
<organism evidence="2 3">
    <name type="scientific">Drosophila kikkawai</name>
    <name type="common">Fruit fly</name>
    <dbReference type="NCBI Taxonomy" id="30033"/>
    <lineage>
        <taxon>Eukaryota</taxon>
        <taxon>Metazoa</taxon>
        <taxon>Ecdysozoa</taxon>
        <taxon>Arthropoda</taxon>
        <taxon>Hexapoda</taxon>
        <taxon>Insecta</taxon>
        <taxon>Pterygota</taxon>
        <taxon>Neoptera</taxon>
        <taxon>Endopterygota</taxon>
        <taxon>Diptera</taxon>
        <taxon>Brachycera</taxon>
        <taxon>Muscomorpha</taxon>
        <taxon>Ephydroidea</taxon>
        <taxon>Drosophilidae</taxon>
        <taxon>Drosophila</taxon>
        <taxon>Sophophora</taxon>
    </lineage>
</organism>
<name>A0A6P4I8K4_DROKI</name>
<accession>A0A6P4I8K4</accession>
<sequence length="221" mass="24324">MPSLNNVQTLRCLQCMKEIQCSPVDPGQMVLHIQRDHPEVFAVAKEKIKNLHTLIGKNCDGTDLSETQMATAAVSNYLANKKKNCGSANAYVDNNHGSGSKSCSCFEEKEKVTRKQSFKASITHWAPAEGNIFCPSCGFSQRPLIKTASEMTATGALATCIFACWPLCCLAFLETRDYLYCSNCRAFLGIYDREKKCVKPSREFVATKPGSCTNIKPSNSV</sequence>
<evidence type="ECO:0000313" key="2">
    <source>
        <dbReference type="Proteomes" id="UP001652661"/>
    </source>
</evidence>
<dbReference type="Proteomes" id="UP001652661">
    <property type="component" value="Chromosome 2R"/>
</dbReference>
<protein>
    <recommendedName>
        <fullName evidence="1">LITAF domain-containing protein</fullName>
    </recommendedName>
</protein>
<dbReference type="OrthoDB" id="7765058at2759"/>
<evidence type="ECO:0000259" key="1">
    <source>
        <dbReference type="SMART" id="SM00714"/>
    </source>
</evidence>
<reference evidence="2" key="1">
    <citation type="submission" date="2025-05" db="UniProtKB">
        <authorList>
            <consortium name="RefSeq"/>
        </authorList>
    </citation>
    <scope>NUCLEOTIDE SEQUENCE [LARGE SCALE GENOMIC DNA]</scope>
    <source>
        <strain evidence="2">14028-0561.14</strain>
    </source>
</reference>
<proteinExistence type="predicted"/>